<name>A0AAV2KX16_KNICA</name>
<protein>
    <submittedName>
        <fullName evidence="2">Uncharacterized protein</fullName>
    </submittedName>
</protein>
<feature type="region of interest" description="Disordered" evidence="1">
    <location>
        <begin position="1"/>
        <end position="44"/>
    </location>
</feature>
<evidence type="ECO:0000313" key="3">
    <source>
        <dbReference type="Proteomes" id="UP001497482"/>
    </source>
</evidence>
<gene>
    <name evidence="2" type="ORF">KC01_LOCUS23572</name>
</gene>
<evidence type="ECO:0000256" key="1">
    <source>
        <dbReference type="SAM" id="MobiDB-lite"/>
    </source>
</evidence>
<reference evidence="2 3" key="1">
    <citation type="submission" date="2024-04" db="EMBL/GenBank/DDBJ databases">
        <authorList>
            <person name="Waldvogel A.-M."/>
            <person name="Schoenle A."/>
        </authorList>
    </citation>
    <scope>NUCLEOTIDE SEQUENCE [LARGE SCALE GENOMIC DNA]</scope>
</reference>
<sequence length="83" mass="9118">MTSETTAPPSGERRYDVRDHSASFSNSDEDEAGSLWSLQQQGGRRGRISVVSAATGMKTRRLQARPISPHYTQCSPAALLLHF</sequence>
<keyword evidence="3" id="KW-1185">Reference proteome</keyword>
<evidence type="ECO:0000313" key="2">
    <source>
        <dbReference type="EMBL" id="CAL1594620.1"/>
    </source>
</evidence>
<organism evidence="2 3">
    <name type="scientific">Knipowitschia caucasica</name>
    <name type="common">Caucasian dwarf goby</name>
    <name type="synonym">Pomatoschistus caucasicus</name>
    <dbReference type="NCBI Taxonomy" id="637954"/>
    <lineage>
        <taxon>Eukaryota</taxon>
        <taxon>Metazoa</taxon>
        <taxon>Chordata</taxon>
        <taxon>Craniata</taxon>
        <taxon>Vertebrata</taxon>
        <taxon>Euteleostomi</taxon>
        <taxon>Actinopterygii</taxon>
        <taxon>Neopterygii</taxon>
        <taxon>Teleostei</taxon>
        <taxon>Neoteleostei</taxon>
        <taxon>Acanthomorphata</taxon>
        <taxon>Gobiaria</taxon>
        <taxon>Gobiiformes</taxon>
        <taxon>Gobioidei</taxon>
        <taxon>Gobiidae</taxon>
        <taxon>Gobiinae</taxon>
        <taxon>Knipowitschia</taxon>
    </lineage>
</organism>
<dbReference type="AlphaFoldDB" id="A0AAV2KX16"/>
<dbReference type="EMBL" id="OZ035842">
    <property type="protein sequence ID" value="CAL1594620.1"/>
    <property type="molecule type" value="Genomic_DNA"/>
</dbReference>
<feature type="compositionally biased region" description="Basic and acidic residues" evidence="1">
    <location>
        <begin position="11"/>
        <end position="21"/>
    </location>
</feature>
<accession>A0AAV2KX16</accession>
<proteinExistence type="predicted"/>
<dbReference type="Proteomes" id="UP001497482">
    <property type="component" value="Chromosome 20"/>
</dbReference>